<evidence type="ECO:0000256" key="4">
    <source>
        <dbReference type="ARBA" id="ARBA00022801"/>
    </source>
</evidence>
<dbReference type="GO" id="GO:0016787">
    <property type="term" value="F:hydrolase activity"/>
    <property type="evidence" value="ECO:0007669"/>
    <property type="project" value="UniProtKB-KW"/>
</dbReference>
<evidence type="ECO:0000313" key="8">
    <source>
        <dbReference type="EMBL" id="AEV69314.1"/>
    </source>
</evidence>
<dbReference type="STRING" id="720554.Clocl_2761"/>
<dbReference type="InterPro" id="IPR013527">
    <property type="entry name" value="YicC-like_N"/>
</dbReference>
<accession>G8M305</accession>
<feature type="domain" description="Endoribonuclease YicC-like C-terminal" evidence="7">
    <location>
        <begin position="174"/>
        <end position="292"/>
    </location>
</feature>
<dbReference type="AlphaFoldDB" id="G8M305"/>
<sequence length="292" mass="33458">MIKSMTGFGRGKSQADGMECLVEIKTVNHRYSDIYIKIPRQIAFLEDKVREAISKSISRGKVDVFISFEDFSEDSKSILIDEGLAKTYISAVQQLRDKYDLQDDISVSLIAKFPDVLKVEKVEQDEEKIWKVLGEALNTAIESLVCMRQIEGEGLKNSILEKTDYIESIVKDIEIRAPEVVKEYKCRLENRIKEILDQQVVDENRLATEVAIFADRCSIDEELVRLKSHINQLRETLQTGQSVGRKLDFLIQEMNREINTIGSKANDLSISKLVVEIKSELEKIREQVQNIE</sequence>
<keyword evidence="2" id="KW-0540">Nuclease</keyword>
<evidence type="ECO:0000259" key="6">
    <source>
        <dbReference type="Pfam" id="PF03755"/>
    </source>
</evidence>
<evidence type="ECO:0000256" key="1">
    <source>
        <dbReference type="ARBA" id="ARBA00001968"/>
    </source>
</evidence>
<dbReference type="GO" id="GO:0004521">
    <property type="term" value="F:RNA endonuclease activity"/>
    <property type="evidence" value="ECO:0007669"/>
    <property type="project" value="InterPro"/>
</dbReference>
<evidence type="ECO:0000313" key="9">
    <source>
        <dbReference type="Proteomes" id="UP000005435"/>
    </source>
</evidence>
<comment type="similarity">
    <text evidence="5">Belongs to the YicC/YloC family.</text>
</comment>
<dbReference type="PANTHER" id="PTHR30636">
    <property type="entry name" value="UPF0701 PROTEIN YICC"/>
    <property type="match status" value="1"/>
</dbReference>
<dbReference type="InterPro" id="IPR005229">
    <property type="entry name" value="YicC/YloC-like"/>
</dbReference>
<dbReference type="EMBL" id="CP003065">
    <property type="protein sequence ID" value="AEV69314.1"/>
    <property type="molecule type" value="Genomic_DNA"/>
</dbReference>
<evidence type="ECO:0000256" key="5">
    <source>
        <dbReference type="ARBA" id="ARBA00035648"/>
    </source>
</evidence>
<dbReference type="PANTHER" id="PTHR30636:SF3">
    <property type="entry name" value="UPF0701 PROTEIN YICC"/>
    <property type="match status" value="1"/>
</dbReference>
<dbReference type="RefSeq" id="WP_014255865.1">
    <property type="nucleotide sequence ID" value="NC_016627.1"/>
</dbReference>
<evidence type="ECO:0000256" key="2">
    <source>
        <dbReference type="ARBA" id="ARBA00022722"/>
    </source>
</evidence>
<protein>
    <submittedName>
        <fullName evidence="8">TIGR00255 family protein</fullName>
    </submittedName>
</protein>
<reference evidence="9" key="1">
    <citation type="submission" date="2011-12" db="EMBL/GenBank/DDBJ databases">
        <title>Complete sequence of Clostridium clariflavum DSM 19732.</title>
        <authorList>
            <consortium name="US DOE Joint Genome Institute"/>
            <person name="Lucas S."/>
            <person name="Han J."/>
            <person name="Lapidus A."/>
            <person name="Cheng J.-F."/>
            <person name="Goodwin L."/>
            <person name="Pitluck S."/>
            <person name="Peters L."/>
            <person name="Teshima H."/>
            <person name="Detter J.C."/>
            <person name="Han C."/>
            <person name="Tapia R."/>
            <person name="Land M."/>
            <person name="Hauser L."/>
            <person name="Kyrpides N."/>
            <person name="Ivanova N."/>
            <person name="Pagani I."/>
            <person name="Kitzmiller T."/>
            <person name="Lynd L."/>
            <person name="Izquierdo J."/>
            <person name="Woyke T."/>
        </authorList>
    </citation>
    <scope>NUCLEOTIDE SEQUENCE [LARGE SCALE GENOMIC DNA]</scope>
    <source>
        <strain evidence="9">DSM 19732 / NBRC 101661 / EBR45</strain>
    </source>
</reference>
<dbReference type="NCBIfam" id="TIGR00255">
    <property type="entry name" value="YicC/YloC family endoribonuclease"/>
    <property type="match status" value="1"/>
</dbReference>
<dbReference type="KEGG" id="ccl:Clocl_2761"/>
<dbReference type="Proteomes" id="UP000005435">
    <property type="component" value="Chromosome"/>
</dbReference>
<evidence type="ECO:0000259" key="7">
    <source>
        <dbReference type="Pfam" id="PF08340"/>
    </source>
</evidence>
<organism evidence="8 9">
    <name type="scientific">Acetivibrio clariflavus (strain DSM 19732 / NBRC 101661 / EBR45)</name>
    <name type="common">Clostridium clariflavum</name>
    <dbReference type="NCBI Taxonomy" id="720554"/>
    <lineage>
        <taxon>Bacteria</taxon>
        <taxon>Bacillati</taxon>
        <taxon>Bacillota</taxon>
        <taxon>Clostridia</taxon>
        <taxon>Eubacteriales</taxon>
        <taxon>Oscillospiraceae</taxon>
        <taxon>Acetivibrio</taxon>
    </lineage>
</organism>
<feature type="domain" description="Endoribonuclease YicC-like N-terminal" evidence="6">
    <location>
        <begin position="2"/>
        <end position="156"/>
    </location>
</feature>
<gene>
    <name evidence="8" type="ordered locus">Clocl_2761</name>
</gene>
<dbReference type="OrthoDB" id="9771229at2"/>
<dbReference type="HOGENOM" id="CLU_076609_1_0_9"/>
<keyword evidence="4" id="KW-0378">Hydrolase</keyword>
<dbReference type="eggNOG" id="COG1561">
    <property type="taxonomic scope" value="Bacteria"/>
</dbReference>
<keyword evidence="3" id="KW-0255">Endonuclease</keyword>
<keyword evidence="9" id="KW-1185">Reference proteome</keyword>
<name>G8M305_ACECE</name>
<proteinExistence type="inferred from homology"/>
<dbReference type="Pfam" id="PF03755">
    <property type="entry name" value="YicC-like_N"/>
    <property type="match status" value="1"/>
</dbReference>
<dbReference type="InterPro" id="IPR013551">
    <property type="entry name" value="YicC-like_C"/>
</dbReference>
<comment type="cofactor">
    <cofactor evidence="1">
        <name>a divalent metal cation</name>
        <dbReference type="ChEBI" id="CHEBI:60240"/>
    </cofactor>
</comment>
<dbReference type="Pfam" id="PF08340">
    <property type="entry name" value="YicC-like_C"/>
    <property type="match status" value="1"/>
</dbReference>
<evidence type="ECO:0000256" key="3">
    <source>
        <dbReference type="ARBA" id="ARBA00022759"/>
    </source>
</evidence>
<reference evidence="8 9" key="2">
    <citation type="journal article" date="2012" name="Stand. Genomic Sci.">
        <title>Complete Genome Sequence of Clostridium clariflavum DSM 19732.</title>
        <authorList>
            <person name="Izquierdo J.A."/>
            <person name="Goodwin L."/>
            <person name="Davenport K.W."/>
            <person name="Teshima H."/>
            <person name="Bruce D."/>
            <person name="Detter C."/>
            <person name="Tapia R."/>
            <person name="Han S."/>
            <person name="Land M."/>
            <person name="Hauser L."/>
            <person name="Jeffries C.D."/>
            <person name="Han J."/>
            <person name="Pitluck S."/>
            <person name="Nolan M."/>
            <person name="Chen A."/>
            <person name="Huntemann M."/>
            <person name="Mavromatis K."/>
            <person name="Mikhailova N."/>
            <person name="Liolios K."/>
            <person name="Woyke T."/>
            <person name="Lynd L.R."/>
        </authorList>
    </citation>
    <scope>NUCLEOTIDE SEQUENCE [LARGE SCALE GENOMIC DNA]</scope>
    <source>
        <strain evidence="9">DSM 19732 / NBRC 101661 / EBR45</strain>
    </source>
</reference>